<protein>
    <submittedName>
        <fullName evidence="1">Uncharacterized protein</fullName>
    </submittedName>
</protein>
<accession>A0A916T9J2</accession>
<sequence>MRVGQLSFFSAEVAEPGLGDLSGLLATNGQAASSSAGVRISIVVDADWRADALVDEIIRCGVGAQTSRSDEDSPMARTDTSQALAVVAGPWTRGAVKVVPAGWVPSARALRLWVIASGRREGPGYLLGLDPRSPDTHPALATSLMRAGVAPTLVGTRGRAALRISGRRRLTRLAETVGAPPEAADAQAVWPAE</sequence>
<reference evidence="1" key="2">
    <citation type="submission" date="2020-09" db="EMBL/GenBank/DDBJ databases">
        <authorList>
            <person name="Sun Q."/>
            <person name="Zhou Y."/>
        </authorList>
    </citation>
    <scope>NUCLEOTIDE SEQUENCE</scope>
    <source>
        <strain evidence="1">CGMCC 1.12827</strain>
    </source>
</reference>
<evidence type="ECO:0000313" key="2">
    <source>
        <dbReference type="Proteomes" id="UP000621454"/>
    </source>
</evidence>
<proteinExistence type="predicted"/>
<dbReference type="Proteomes" id="UP000621454">
    <property type="component" value="Unassembled WGS sequence"/>
</dbReference>
<comment type="caution">
    <text evidence="1">The sequence shown here is derived from an EMBL/GenBank/DDBJ whole genome shotgun (WGS) entry which is preliminary data.</text>
</comment>
<gene>
    <name evidence="1" type="ORF">GCM10011489_24860</name>
</gene>
<dbReference type="EMBL" id="BMGC01000017">
    <property type="protein sequence ID" value="GGB35841.1"/>
    <property type="molecule type" value="Genomic_DNA"/>
</dbReference>
<name>A0A916T9J2_9ACTN</name>
<keyword evidence="2" id="KW-1185">Reference proteome</keyword>
<organism evidence="1 2">
    <name type="scientific">Gordonia jinhuaensis</name>
    <dbReference type="NCBI Taxonomy" id="1517702"/>
    <lineage>
        <taxon>Bacteria</taxon>
        <taxon>Bacillati</taxon>
        <taxon>Actinomycetota</taxon>
        <taxon>Actinomycetes</taxon>
        <taxon>Mycobacteriales</taxon>
        <taxon>Gordoniaceae</taxon>
        <taxon>Gordonia</taxon>
    </lineage>
</organism>
<dbReference type="AlphaFoldDB" id="A0A916T9J2"/>
<evidence type="ECO:0000313" key="1">
    <source>
        <dbReference type="EMBL" id="GGB35841.1"/>
    </source>
</evidence>
<reference evidence="1" key="1">
    <citation type="journal article" date="2014" name="Int. J. Syst. Evol. Microbiol.">
        <title>Complete genome sequence of Corynebacterium casei LMG S-19264T (=DSM 44701T), isolated from a smear-ripened cheese.</title>
        <authorList>
            <consortium name="US DOE Joint Genome Institute (JGI-PGF)"/>
            <person name="Walter F."/>
            <person name="Albersmeier A."/>
            <person name="Kalinowski J."/>
            <person name="Ruckert C."/>
        </authorList>
    </citation>
    <scope>NUCLEOTIDE SEQUENCE</scope>
    <source>
        <strain evidence="1">CGMCC 1.12827</strain>
    </source>
</reference>